<keyword evidence="1" id="KW-0175">Coiled coil</keyword>
<name>S3CY47_GLAL2</name>
<dbReference type="OrthoDB" id="3538071at2759"/>
<dbReference type="KEGG" id="glz:GLAREA_03502"/>
<accession>S3CY47</accession>
<dbReference type="InterPro" id="IPR045518">
    <property type="entry name" value="2EXR"/>
</dbReference>
<feature type="coiled-coil region" evidence="1">
    <location>
        <begin position="310"/>
        <end position="365"/>
    </location>
</feature>
<sequence length="374" mass="43390">MEIQEIYSHPYGDKIFEDQQAKFRFFPKLPIELRLIIWKIAVDEGRIIHLSKAPKGPSFVNLSGHPPLLEACLESRIVAKRFYVRGFEQKMYRNASMYFSPADTLYFETIQDFDGFVFRQTRFRNNIEKPLALNNCDIRSVTLGTFGTMDGLIERSFTAVGMSYFGHKTKAARDFAMLTNLERLTLLLDNNVLHTFGTRATFAGESIELNDIEQNSFSKNGPIQGRMFSYSKTIFSAFKSKFENTLRKMSHSYVSHINEGPGDCMYCLLRGGNDLPVSTSEWWKNPKVSILDKEIYTKGIVSKPGIFKRCERLERADQKALRRRKRMKELIQKRATLKRKNPYMEENWKTAIAKNEAEIEKISDEINLLRHGRE</sequence>
<evidence type="ECO:0000259" key="2">
    <source>
        <dbReference type="Pfam" id="PF20150"/>
    </source>
</evidence>
<dbReference type="Proteomes" id="UP000016922">
    <property type="component" value="Unassembled WGS sequence"/>
</dbReference>
<feature type="domain" description="2EXR" evidence="2">
    <location>
        <begin position="23"/>
        <end position="102"/>
    </location>
</feature>
<dbReference type="PANTHER" id="PTHR35910:SF6">
    <property type="entry name" value="2EXR DOMAIN-CONTAINING PROTEIN"/>
    <property type="match status" value="1"/>
</dbReference>
<dbReference type="AlphaFoldDB" id="S3CY47"/>
<reference evidence="3 4" key="1">
    <citation type="journal article" date="2013" name="BMC Genomics">
        <title>Genomics-driven discovery of the pneumocandin biosynthetic gene cluster in the fungus Glarea lozoyensis.</title>
        <authorList>
            <person name="Chen L."/>
            <person name="Yue Q."/>
            <person name="Zhang X."/>
            <person name="Xiang M."/>
            <person name="Wang C."/>
            <person name="Li S."/>
            <person name="Che Y."/>
            <person name="Ortiz-Lopez F.J."/>
            <person name="Bills G.F."/>
            <person name="Liu X."/>
            <person name="An Z."/>
        </authorList>
    </citation>
    <scope>NUCLEOTIDE SEQUENCE [LARGE SCALE GENOMIC DNA]</scope>
    <source>
        <strain evidence="4">ATCC 20868 / MF5171</strain>
    </source>
</reference>
<dbReference type="GeneID" id="19462557"/>
<dbReference type="EMBL" id="KE145363">
    <property type="protein sequence ID" value="EPE30535.1"/>
    <property type="molecule type" value="Genomic_DNA"/>
</dbReference>
<evidence type="ECO:0000313" key="3">
    <source>
        <dbReference type="EMBL" id="EPE30535.1"/>
    </source>
</evidence>
<proteinExistence type="predicted"/>
<dbReference type="RefSeq" id="XP_008081946.1">
    <property type="nucleotide sequence ID" value="XM_008083755.1"/>
</dbReference>
<dbReference type="Pfam" id="PF20150">
    <property type="entry name" value="2EXR"/>
    <property type="match status" value="1"/>
</dbReference>
<dbReference type="HOGENOM" id="CLU_739779_0_0_1"/>
<gene>
    <name evidence="3" type="ORF">GLAREA_03502</name>
</gene>
<protein>
    <recommendedName>
        <fullName evidence="2">2EXR domain-containing protein</fullName>
    </recommendedName>
</protein>
<dbReference type="PANTHER" id="PTHR35910">
    <property type="entry name" value="2EXR DOMAIN-CONTAINING PROTEIN"/>
    <property type="match status" value="1"/>
</dbReference>
<evidence type="ECO:0000313" key="4">
    <source>
        <dbReference type="Proteomes" id="UP000016922"/>
    </source>
</evidence>
<evidence type="ECO:0000256" key="1">
    <source>
        <dbReference type="SAM" id="Coils"/>
    </source>
</evidence>
<organism evidence="3 4">
    <name type="scientific">Glarea lozoyensis (strain ATCC 20868 / MF5171)</name>
    <dbReference type="NCBI Taxonomy" id="1116229"/>
    <lineage>
        <taxon>Eukaryota</taxon>
        <taxon>Fungi</taxon>
        <taxon>Dikarya</taxon>
        <taxon>Ascomycota</taxon>
        <taxon>Pezizomycotina</taxon>
        <taxon>Leotiomycetes</taxon>
        <taxon>Helotiales</taxon>
        <taxon>Helotiaceae</taxon>
        <taxon>Glarea</taxon>
    </lineage>
</organism>
<keyword evidence="4" id="KW-1185">Reference proteome</keyword>